<dbReference type="GO" id="GO:0004519">
    <property type="term" value="F:endonuclease activity"/>
    <property type="evidence" value="ECO:0007669"/>
    <property type="project" value="UniProtKB-KW"/>
</dbReference>
<dbReference type="Pfam" id="PF00565">
    <property type="entry name" value="SNase"/>
    <property type="match status" value="1"/>
</dbReference>
<evidence type="ECO:0000256" key="1">
    <source>
        <dbReference type="ARBA" id="ARBA00022722"/>
    </source>
</evidence>
<keyword evidence="2" id="KW-0255">Endonuclease</keyword>
<proteinExistence type="predicted"/>
<feature type="region of interest" description="Disordered" evidence="4">
    <location>
        <begin position="29"/>
        <end position="58"/>
    </location>
</feature>
<feature type="compositionally biased region" description="Polar residues" evidence="4">
    <location>
        <begin position="29"/>
        <end position="55"/>
    </location>
</feature>
<dbReference type="Proteomes" id="UP001256711">
    <property type="component" value="Unassembled WGS sequence"/>
</dbReference>
<reference evidence="7" key="1">
    <citation type="submission" date="2023-03" db="EMBL/GenBank/DDBJ databases">
        <authorList>
            <person name="Shen W."/>
            <person name="Cai J."/>
        </authorList>
    </citation>
    <scope>NUCLEOTIDE SEQUENCE</scope>
    <source>
        <strain evidence="7">B226-2</strain>
    </source>
</reference>
<feature type="domain" description="TNase-like" evidence="6">
    <location>
        <begin position="92"/>
        <end position="215"/>
    </location>
</feature>
<feature type="signal peptide" evidence="5">
    <location>
        <begin position="1"/>
        <end position="24"/>
    </location>
</feature>
<gene>
    <name evidence="7" type="ORF">P7H43_11140</name>
</gene>
<dbReference type="PROSITE" id="PS50830">
    <property type="entry name" value="TNASE_3"/>
    <property type="match status" value="1"/>
</dbReference>
<dbReference type="SUPFAM" id="SSF50199">
    <property type="entry name" value="Staphylococcal nuclease"/>
    <property type="match status" value="1"/>
</dbReference>
<dbReference type="InterPro" id="IPR035437">
    <property type="entry name" value="SNase_OB-fold_sf"/>
</dbReference>
<feature type="chain" id="PRO_5043611653" evidence="5">
    <location>
        <begin position="25"/>
        <end position="231"/>
    </location>
</feature>
<sequence>MKKKISGIVGTILVLVVAAFQLFNQTGDSKNNGTANNSQAPSGQISNSNKESGSIPSLGELSKSSVAAQVADVNLDNPPRFEKIAVDNIRSVDGDTFVFYSENKEYRLRLLMVDTPESVKKDMPVQPYGKEASNFTKAALAKGDVSLAFDEGDVKDKYDRYLAYVFVGDDLLQNELIAEGLGVVRYLNPGNDTYQSDLEAVQAQAEQSKKGAWSKSGYIKETKRYAYFDYE</sequence>
<dbReference type="PANTHER" id="PTHR12302:SF3">
    <property type="entry name" value="SERINE_THREONINE-PROTEIN KINASE 31"/>
    <property type="match status" value="1"/>
</dbReference>
<protein>
    <submittedName>
        <fullName evidence="7">Thermonuclease family protein</fullName>
    </submittedName>
</protein>
<dbReference type="PANTHER" id="PTHR12302">
    <property type="entry name" value="EBNA2 BINDING PROTEIN P100"/>
    <property type="match status" value="1"/>
</dbReference>
<evidence type="ECO:0000256" key="2">
    <source>
        <dbReference type="ARBA" id="ARBA00022759"/>
    </source>
</evidence>
<comment type="caution">
    <text evidence="7">The sequence shown here is derived from an EMBL/GenBank/DDBJ whole genome shotgun (WGS) entry which is preliminary data.</text>
</comment>
<evidence type="ECO:0000256" key="4">
    <source>
        <dbReference type="SAM" id="MobiDB-lite"/>
    </source>
</evidence>
<keyword evidence="1" id="KW-0540">Nuclease</keyword>
<dbReference type="InterPro" id="IPR016071">
    <property type="entry name" value="Staphylococal_nuclease_OB-fold"/>
</dbReference>
<name>A0AAW8TXQ0_9ENTE</name>
<evidence type="ECO:0000259" key="6">
    <source>
        <dbReference type="PROSITE" id="PS50830"/>
    </source>
</evidence>
<dbReference type="RefSeq" id="WP_270597720.1">
    <property type="nucleotide sequence ID" value="NZ_JAQESC010000004.1"/>
</dbReference>
<dbReference type="AlphaFoldDB" id="A0AAW8TXQ0"/>
<keyword evidence="3" id="KW-0378">Hydrolase</keyword>
<evidence type="ECO:0000256" key="5">
    <source>
        <dbReference type="SAM" id="SignalP"/>
    </source>
</evidence>
<evidence type="ECO:0000256" key="3">
    <source>
        <dbReference type="ARBA" id="ARBA00022801"/>
    </source>
</evidence>
<accession>A0AAW8TXQ0</accession>
<dbReference type="SMART" id="SM00318">
    <property type="entry name" value="SNc"/>
    <property type="match status" value="1"/>
</dbReference>
<dbReference type="GO" id="GO:0016787">
    <property type="term" value="F:hydrolase activity"/>
    <property type="evidence" value="ECO:0007669"/>
    <property type="project" value="UniProtKB-KW"/>
</dbReference>
<evidence type="ECO:0000313" key="7">
    <source>
        <dbReference type="EMBL" id="MDT2811031.1"/>
    </source>
</evidence>
<organism evidence="7 8">
    <name type="scientific">Enterococcus asini</name>
    <dbReference type="NCBI Taxonomy" id="57732"/>
    <lineage>
        <taxon>Bacteria</taxon>
        <taxon>Bacillati</taxon>
        <taxon>Bacillota</taxon>
        <taxon>Bacilli</taxon>
        <taxon>Lactobacillales</taxon>
        <taxon>Enterococcaceae</taxon>
        <taxon>Enterococcus</taxon>
    </lineage>
</organism>
<keyword evidence="5" id="KW-0732">Signal</keyword>
<dbReference type="EMBL" id="JARQBJ010000005">
    <property type="protein sequence ID" value="MDT2811031.1"/>
    <property type="molecule type" value="Genomic_DNA"/>
</dbReference>
<dbReference type="Gene3D" id="2.40.50.90">
    <property type="match status" value="1"/>
</dbReference>
<evidence type="ECO:0000313" key="8">
    <source>
        <dbReference type="Proteomes" id="UP001256711"/>
    </source>
</evidence>